<accession>A0ABM1YYH0</accession>
<feature type="compositionally biased region" description="Basic and acidic residues" evidence="1">
    <location>
        <begin position="451"/>
        <end position="463"/>
    </location>
</feature>
<dbReference type="RefSeq" id="XP_029712620.2">
    <property type="nucleotide sequence ID" value="XM_029856760.2"/>
</dbReference>
<evidence type="ECO:0000313" key="4">
    <source>
        <dbReference type="Proteomes" id="UP000069940"/>
    </source>
</evidence>
<dbReference type="PANTHER" id="PTHR39069:SF8">
    <property type="entry name" value="FI17111P1"/>
    <property type="match status" value="1"/>
</dbReference>
<keyword evidence="2" id="KW-1133">Transmembrane helix</keyword>
<dbReference type="EnsemblMetazoa" id="AALFPA23_013243.R19177">
    <property type="protein sequence ID" value="AALFPA23_013243.P19177"/>
    <property type="gene ID" value="AALFPA23_013243"/>
</dbReference>
<feature type="compositionally biased region" description="Low complexity" evidence="1">
    <location>
        <begin position="434"/>
        <end position="449"/>
    </location>
</feature>
<dbReference type="PANTHER" id="PTHR39069">
    <property type="entry name" value="ECDYSONE-INDUCIBLE GENE E1, ISOFORM A"/>
    <property type="match status" value="1"/>
</dbReference>
<name>A0ABM1YYH0_AEDAL</name>
<keyword evidence="2" id="KW-0812">Transmembrane</keyword>
<dbReference type="GeneID" id="109402379"/>
<protein>
    <recommendedName>
        <fullName evidence="5">EB domain-containing protein</fullName>
    </recommendedName>
</protein>
<organism evidence="3 4">
    <name type="scientific">Aedes albopictus</name>
    <name type="common">Asian tiger mosquito</name>
    <name type="synonym">Stegomyia albopicta</name>
    <dbReference type="NCBI Taxonomy" id="7160"/>
    <lineage>
        <taxon>Eukaryota</taxon>
        <taxon>Metazoa</taxon>
        <taxon>Ecdysozoa</taxon>
        <taxon>Arthropoda</taxon>
        <taxon>Hexapoda</taxon>
        <taxon>Insecta</taxon>
        <taxon>Pterygota</taxon>
        <taxon>Neoptera</taxon>
        <taxon>Endopterygota</taxon>
        <taxon>Diptera</taxon>
        <taxon>Nematocera</taxon>
        <taxon>Culicoidea</taxon>
        <taxon>Culicidae</taxon>
        <taxon>Culicinae</taxon>
        <taxon>Aedini</taxon>
        <taxon>Aedes</taxon>
        <taxon>Stegomyia</taxon>
    </lineage>
</organism>
<reference evidence="3" key="2">
    <citation type="submission" date="2025-05" db="UniProtKB">
        <authorList>
            <consortium name="EnsemblMetazoa"/>
        </authorList>
    </citation>
    <scope>IDENTIFICATION</scope>
    <source>
        <strain evidence="3">Foshan</strain>
    </source>
</reference>
<dbReference type="Proteomes" id="UP000069940">
    <property type="component" value="Unassembled WGS sequence"/>
</dbReference>
<keyword evidence="4" id="KW-1185">Reference proteome</keyword>
<evidence type="ECO:0000256" key="2">
    <source>
        <dbReference type="SAM" id="Phobius"/>
    </source>
</evidence>
<evidence type="ECO:0000256" key="1">
    <source>
        <dbReference type="SAM" id="MobiDB-lite"/>
    </source>
</evidence>
<evidence type="ECO:0000313" key="3">
    <source>
        <dbReference type="EnsemblMetazoa" id="AALFPA23_013243.P19174"/>
    </source>
</evidence>
<evidence type="ECO:0008006" key="5">
    <source>
        <dbReference type="Google" id="ProtNLM"/>
    </source>
</evidence>
<proteinExistence type="predicted"/>
<dbReference type="RefSeq" id="XP_062703120.1">
    <property type="nucleotide sequence ID" value="XM_062847136.1"/>
</dbReference>
<dbReference type="EnsemblMetazoa" id="AALFPA23_013243.R19174">
    <property type="protein sequence ID" value="AALFPA23_013243.P19174"/>
    <property type="gene ID" value="AALFPA23_013243"/>
</dbReference>
<keyword evidence="2" id="KW-0472">Membrane</keyword>
<feature type="transmembrane region" description="Helical" evidence="2">
    <location>
        <begin position="338"/>
        <end position="360"/>
    </location>
</feature>
<sequence length="475" mass="51312">MSSRGPSRPHPESASAAAAAVAAVKPRKMAATAVGGSIKCNVGGSGGVVVADRVMERRGMRSKGKRRRSRSGTMKSTFRAVGSSSGFMVNFQCLLAVAIVVVTVAIGGGGGGGGGGGVSAEEAEPFEPSTARALLFGDKCDHSEECTFVGGFCEPEEHLCRCEPDLPATNRVNKCGKPASLNEECLFNEQCEMTYSRLGCKEGRCHCLFEWEPIRMTNGSVECIDPAGRGTLMFGDKCESTTDCGFAGSVCDSGTRTCQCTSDLPATNHLDKCGKKAQVNESCFFTEQCEQMTEQTECRDGRCICRFEMNPIFKPDGTVECRATMNKPIEPEKYIDPAMIGVLVAMAVMFIIICVVLRLFSKARWRENRTIFNTPNPRLMNVSLLRDNKLLHGQERRGSRMSVRLPSRQPSMASLRPHSPNASIGKLGSRRGSRGSSNASATSTRSNRSQHAKDNGTAHHHQNESVTVEISEVRS</sequence>
<feature type="region of interest" description="Disordered" evidence="1">
    <location>
        <begin position="393"/>
        <end position="475"/>
    </location>
</feature>
<reference evidence="4" key="1">
    <citation type="journal article" date="2015" name="Proc. Natl. Acad. Sci. U.S.A.">
        <title>Genome sequence of the Asian Tiger mosquito, Aedes albopictus, reveals insights into its biology, genetics, and evolution.</title>
        <authorList>
            <person name="Chen X.G."/>
            <person name="Jiang X."/>
            <person name="Gu J."/>
            <person name="Xu M."/>
            <person name="Wu Y."/>
            <person name="Deng Y."/>
            <person name="Zhang C."/>
            <person name="Bonizzoni M."/>
            <person name="Dermauw W."/>
            <person name="Vontas J."/>
            <person name="Armbruster P."/>
            <person name="Huang X."/>
            <person name="Yang Y."/>
            <person name="Zhang H."/>
            <person name="He W."/>
            <person name="Peng H."/>
            <person name="Liu Y."/>
            <person name="Wu K."/>
            <person name="Chen J."/>
            <person name="Lirakis M."/>
            <person name="Topalis P."/>
            <person name="Van Leeuwen T."/>
            <person name="Hall A.B."/>
            <person name="Jiang X."/>
            <person name="Thorpe C."/>
            <person name="Mueller R.L."/>
            <person name="Sun C."/>
            <person name="Waterhouse R.M."/>
            <person name="Yan G."/>
            <person name="Tu Z.J."/>
            <person name="Fang X."/>
            <person name="James A.A."/>
        </authorList>
    </citation>
    <scope>NUCLEOTIDE SEQUENCE [LARGE SCALE GENOMIC DNA]</scope>
    <source>
        <strain evidence="4">Foshan</strain>
    </source>
</reference>